<dbReference type="PROSITE" id="PS50250">
    <property type="entry name" value="PCI"/>
    <property type="match status" value="1"/>
</dbReference>
<evidence type="ECO:0000313" key="6">
    <source>
        <dbReference type="EMBL" id="WMV36881.1"/>
    </source>
</evidence>
<dbReference type="SUPFAM" id="SSF46785">
    <property type="entry name" value="Winged helix' DNA-binding domain"/>
    <property type="match status" value="1"/>
</dbReference>
<dbReference type="InterPro" id="IPR045135">
    <property type="entry name" value="Rpn7_N"/>
</dbReference>
<protein>
    <recommendedName>
        <fullName evidence="4">26S proteasome regulatory subunit RPN7</fullName>
    </recommendedName>
</protein>
<dbReference type="EMBL" id="CP133618">
    <property type="protein sequence ID" value="WMV36881.1"/>
    <property type="molecule type" value="Genomic_DNA"/>
</dbReference>
<comment type="similarity">
    <text evidence="2">Belongs to the proteasome subunit S10 family.</text>
</comment>
<dbReference type="Proteomes" id="UP001234989">
    <property type="component" value="Chromosome 7"/>
</dbReference>
<accession>A0AAF0RDQ3</accession>
<name>A0AAF0RDQ3_SOLVR</name>
<dbReference type="InterPro" id="IPR000717">
    <property type="entry name" value="PCI_dom"/>
</dbReference>
<dbReference type="Pfam" id="PF01399">
    <property type="entry name" value="PCI"/>
    <property type="match status" value="1"/>
</dbReference>
<keyword evidence="3" id="KW-0647">Proteasome</keyword>
<feature type="domain" description="PCI" evidence="5">
    <location>
        <begin position="177"/>
        <end position="345"/>
    </location>
</feature>
<dbReference type="Pfam" id="PF21154">
    <property type="entry name" value="RPN7_PSMD6_C"/>
    <property type="match status" value="1"/>
</dbReference>
<gene>
    <name evidence="6" type="ORF">MTR67_030266</name>
</gene>
<comment type="function">
    <text evidence="1">Acts as a regulatory subunit of the 26S proteasome which is involved in the ATP-dependent degradation of ubiquitinated proteins.</text>
</comment>
<evidence type="ECO:0000256" key="1">
    <source>
        <dbReference type="ARBA" id="ARBA00002187"/>
    </source>
</evidence>
<dbReference type="GO" id="GO:0043161">
    <property type="term" value="P:proteasome-mediated ubiquitin-dependent protein catabolic process"/>
    <property type="evidence" value="ECO:0007669"/>
    <property type="project" value="TreeGrafter"/>
</dbReference>
<evidence type="ECO:0000256" key="2">
    <source>
        <dbReference type="ARBA" id="ARBA00005717"/>
    </source>
</evidence>
<sequence length="373" mass="42984">MDSEEGTQQPQLVLAHKLFLLTHPDVNDLDKVRLREEVLEAVVSNDMAPLFETLVSKGVFSLNLEVLDPMRVKNADELKKLDEKLACVHLYEFHGVPTTFYGKALEQLKVTEKKTVAVGQKMDLVFYTLQMGLFDLDFDLISKCIDKAKKLFEKGGDWERKNRLKVYEGLFCMSTRNFKKAADLFLDSISTFTTYELFPYDTFIFYTVLTSIITLDRVSLKQKVVDAPEILTVIGKIPYLSEFMNSLYECQYKSFFSAFAGLMEHIKLDRYLQPHFRYYMREVRTVVYSQFLESYKSVTIEAMAKAFGVSEDFIDLELSRFIAAGKLHCKIDKVAGVLETNRPDAKNALYQATIKQGDFLLNRIQKLSRVIDL</sequence>
<dbReference type="GO" id="GO:0000502">
    <property type="term" value="C:proteasome complex"/>
    <property type="evidence" value="ECO:0007669"/>
    <property type="project" value="UniProtKB-KW"/>
</dbReference>
<dbReference type="FunFam" id="1.25.40.570:FF:000005">
    <property type="entry name" value="26S proteasome regulatory subunit N7"/>
    <property type="match status" value="1"/>
</dbReference>
<evidence type="ECO:0000256" key="4">
    <source>
        <dbReference type="ARBA" id="ARBA00075096"/>
    </source>
</evidence>
<dbReference type="Gene3D" id="1.25.40.570">
    <property type="match status" value="1"/>
</dbReference>
<evidence type="ECO:0000259" key="5">
    <source>
        <dbReference type="PROSITE" id="PS50250"/>
    </source>
</evidence>
<keyword evidence="7" id="KW-1185">Reference proteome</keyword>
<dbReference type="PANTHER" id="PTHR14145">
    <property type="entry name" value="26S PROTESOME SUBUNIT 6"/>
    <property type="match status" value="1"/>
</dbReference>
<evidence type="ECO:0000313" key="7">
    <source>
        <dbReference type="Proteomes" id="UP001234989"/>
    </source>
</evidence>
<dbReference type="InterPro" id="IPR019585">
    <property type="entry name" value="Rpn7/CSN1"/>
</dbReference>
<reference evidence="6" key="1">
    <citation type="submission" date="2023-08" db="EMBL/GenBank/DDBJ databases">
        <title>A de novo genome assembly of Solanum verrucosum Schlechtendal, a Mexican diploid species geographically isolated from the other diploid A-genome species in potato relatives.</title>
        <authorList>
            <person name="Hosaka K."/>
        </authorList>
    </citation>
    <scope>NUCLEOTIDE SEQUENCE</scope>
    <source>
        <tissue evidence="6">Young leaves</tissue>
    </source>
</reference>
<organism evidence="6 7">
    <name type="scientific">Solanum verrucosum</name>
    <dbReference type="NCBI Taxonomy" id="315347"/>
    <lineage>
        <taxon>Eukaryota</taxon>
        <taxon>Viridiplantae</taxon>
        <taxon>Streptophyta</taxon>
        <taxon>Embryophyta</taxon>
        <taxon>Tracheophyta</taxon>
        <taxon>Spermatophyta</taxon>
        <taxon>Magnoliopsida</taxon>
        <taxon>eudicotyledons</taxon>
        <taxon>Gunneridae</taxon>
        <taxon>Pentapetalae</taxon>
        <taxon>asterids</taxon>
        <taxon>lamiids</taxon>
        <taxon>Solanales</taxon>
        <taxon>Solanaceae</taxon>
        <taxon>Solanoideae</taxon>
        <taxon>Solaneae</taxon>
        <taxon>Solanum</taxon>
    </lineage>
</organism>
<evidence type="ECO:0000256" key="3">
    <source>
        <dbReference type="ARBA" id="ARBA00022942"/>
    </source>
</evidence>
<dbReference type="InterPro" id="IPR036390">
    <property type="entry name" value="WH_DNA-bd_sf"/>
</dbReference>
<proteinExistence type="inferred from homology"/>
<dbReference type="SMART" id="SM00088">
    <property type="entry name" value="PINT"/>
    <property type="match status" value="1"/>
</dbReference>
<dbReference type="PANTHER" id="PTHR14145:SF1">
    <property type="entry name" value="26S PROTEASOME NON-ATPASE REGULATORY SUBUNIT 6"/>
    <property type="match status" value="1"/>
</dbReference>
<dbReference type="InterPro" id="IPR049549">
    <property type="entry name" value="RPN7_PSMD6_C"/>
</dbReference>
<dbReference type="Pfam" id="PF10602">
    <property type="entry name" value="RPN7"/>
    <property type="match status" value="1"/>
</dbReference>
<dbReference type="AlphaFoldDB" id="A0AAF0RDQ3"/>